<protein>
    <recommendedName>
        <fullName evidence="2">RNA polymerase subunit H/Rpb5 C-terminal domain-containing protein</fullName>
    </recommendedName>
</protein>
<dbReference type="InterPro" id="IPR014381">
    <property type="entry name" value="Arch_Rpo5/euc_Rpb5"/>
</dbReference>
<accession>A0A6C0JTC2</accession>
<proteinExistence type="predicted"/>
<evidence type="ECO:0000313" key="3">
    <source>
        <dbReference type="EMBL" id="QHU07950.1"/>
    </source>
</evidence>
<dbReference type="GO" id="GO:0005665">
    <property type="term" value="C:RNA polymerase II, core complex"/>
    <property type="evidence" value="ECO:0007669"/>
    <property type="project" value="TreeGrafter"/>
</dbReference>
<organism evidence="3">
    <name type="scientific">viral metagenome</name>
    <dbReference type="NCBI Taxonomy" id="1070528"/>
    <lineage>
        <taxon>unclassified sequences</taxon>
        <taxon>metagenomes</taxon>
        <taxon>organismal metagenomes</taxon>
    </lineage>
</organism>
<dbReference type="GO" id="GO:0003899">
    <property type="term" value="F:DNA-directed RNA polymerase activity"/>
    <property type="evidence" value="ECO:0007669"/>
    <property type="project" value="InterPro"/>
</dbReference>
<name>A0A6C0JTC2_9ZZZZ</name>
<reference evidence="3" key="1">
    <citation type="journal article" date="2020" name="Nature">
        <title>Giant virus diversity and host interactions through global metagenomics.</title>
        <authorList>
            <person name="Schulz F."/>
            <person name="Roux S."/>
            <person name="Paez-Espino D."/>
            <person name="Jungbluth S."/>
            <person name="Walsh D.A."/>
            <person name="Denef V.J."/>
            <person name="McMahon K.D."/>
            <person name="Konstantinidis K.T."/>
            <person name="Eloe-Fadrosh E.A."/>
            <person name="Kyrpides N.C."/>
            <person name="Woyke T."/>
        </authorList>
    </citation>
    <scope>NUCLEOTIDE SEQUENCE</scope>
    <source>
        <strain evidence="3">GVMAG-S-1062768-28</strain>
    </source>
</reference>
<dbReference type="GO" id="GO:0042797">
    <property type="term" value="P:tRNA transcription by RNA polymerase III"/>
    <property type="evidence" value="ECO:0007669"/>
    <property type="project" value="TreeGrafter"/>
</dbReference>
<feature type="domain" description="RNA polymerase subunit H/Rpb5 C-terminal" evidence="2">
    <location>
        <begin position="117"/>
        <end position="186"/>
    </location>
</feature>
<dbReference type="GO" id="GO:0005666">
    <property type="term" value="C:RNA polymerase III complex"/>
    <property type="evidence" value="ECO:0007669"/>
    <property type="project" value="TreeGrafter"/>
</dbReference>
<dbReference type="Gene3D" id="3.90.940.20">
    <property type="entry name" value="RPB5-like RNA polymerase subunit"/>
    <property type="match status" value="1"/>
</dbReference>
<evidence type="ECO:0000259" key="2">
    <source>
        <dbReference type="Pfam" id="PF01191"/>
    </source>
</evidence>
<evidence type="ECO:0000256" key="1">
    <source>
        <dbReference type="ARBA" id="ARBA00023163"/>
    </source>
</evidence>
<dbReference type="GO" id="GO:0006362">
    <property type="term" value="P:transcription elongation by RNA polymerase I"/>
    <property type="evidence" value="ECO:0007669"/>
    <property type="project" value="TreeGrafter"/>
</dbReference>
<sequence>MQEQIDTIKRNVFSMLQRRGYKNVKEEDKSEDENIKFIVSFENPNNDTKKQGHVIYCDSKIGIEQLSSLFAPYIDQKMQVILIYVNITNPVLKAFRENISKFLKNTEIINVAYLYQDIMTHSLVPQYKLLTEEEKEEILKQYNSTADLFPRMLVNDPVCIIMNFKIGSMIKVLDHYNFTLKRMDYRMPPAISYCVVDKAD</sequence>
<dbReference type="SUPFAM" id="SSF55287">
    <property type="entry name" value="RPB5-like RNA polymerase subunit"/>
    <property type="match status" value="1"/>
</dbReference>
<dbReference type="InterPro" id="IPR035913">
    <property type="entry name" value="RPB5-like_sf"/>
</dbReference>
<dbReference type="AlphaFoldDB" id="A0A6C0JTC2"/>
<dbReference type="PANTHER" id="PTHR10535:SF0">
    <property type="entry name" value="DNA-DIRECTED RNA POLYMERASES I, II, AND III SUBUNIT RPABC1"/>
    <property type="match status" value="1"/>
</dbReference>
<dbReference type="GO" id="GO:0005736">
    <property type="term" value="C:RNA polymerase I complex"/>
    <property type="evidence" value="ECO:0007669"/>
    <property type="project" value="TreeGrafter"/>
</dbReference>
<dbReference type="GO" id="GO:0006366">
    <property type="term" value="P:transcription by RNA polymerase II"/>
    <property type="evidence" value="ECO:0007669"/>
    <property type="project" value="TreeGrafter"/>
</dbReference>
<dbReference type="PANTHER" id="PTHR10535">
    <property type="entry name" value="DNA-DIRECTED RNA POLYMERASES I, II, AND III SUBUNIT RPABC1"/>
    <property type="match status" value="1"/>
</dbReference>
<dbReference type="GO" id="GO:0003677">
    <property type="term" value="F:DNA binding"/>
    <property type="evidence" value="ECO:0007669"/>
    <property type="project" value="InterPro"/>
</dbReference>
<dbReference type="Pfam" id="PF01191">
    <property type="entry name" value="RNA_pol_Rpb5_C"/>
    <property type="match status" value="1"/>
</dbReference>
<keyword evidence="1" id="KW-0804">Transcription</keyword>
<dbReference type="EMBL" id="MN740694">
    <property type="protein sequence ID" value="QHU07950.1"/>
    <property type="molecule type" value="Genomic_DNA"/>
</dbReference>
<dbReference type="PIRSF" id="PIRSF000747">
    <property type="entry name" value="RPB5"/>
    <property type="match status" value="1"/>
</dbReference>
<dbReference type="InterPro" id="IPR000783">
    <property type="entry name" value="RNA_pol_subH/Rpb5_C"/>
</dbReference>